<gene>
    <name evidence="3" type="ORF">DFR74_101617</name>
</gene>
<organism evidence="3 4">
    <name type="scientific">Nocardia puris</name>
    <dbReference type="NCBI Taxonomy" id="208602"/>
    <lineage>
        <taxon>Bacteria</taxon>
        <taxon>Bacillati</taxon>
        <taxon>Actinomycetota</taxon>
        <taxon>Actinomycetes</taxon>
        <taxon>Mycobacteriales</taxon>
        <taxon>Nocardiaceae</taxon>
        <taxon>Nocardia</taxon>
    </lineage>
</organism>
<feature type="compositionally biased region" description="Pro residues" evidence="1">
    <location>
        <begin position="65"/>
        <end position="80"/>
    </location>
</feature>
<evidence type="ECO:0000256" key="1">
    <source>
        <dbReference type="SAM" id="MobiDB-lite"/>
    </source>
</evidence>
<feature type="region of interest" description="Disordered" evidence="1">
    <location>
        <begin position="36"/>
        <end position="82"/>
    </location>
</feature>
<dbReference type="Proteomes" id="UP000252586">
    <property type="component" value="Unassembled WGS sequence"/>
</dbReference>
<keyword evidence="2" id="KW-0732">Signal</keyword>
<reference evidence="3 4" key="1">
    <citation type="submission" date="2018-06" db="EMBL/GenBank/DDBJ databases">
        <title>Genomic Encyclopedia of Type Strains, Phase IV (KMG-IV): sequencing the most valuable type-strain genomes for metagenomic binning, comparative biology and taxonomic classification.</title>
        <authorList>
            <person name="Goeker M."/>
        </authorList>
    </citation>
    <scope>NUCLEOTIDE SEQUENCE [LARGE SCALE GENOMIC DNA]</scope>
    <source>
        <strain evidence="3 4">DSM 44599</strain>
    </source>
</reference>
<sequence length="276" mass="28751">MKRWFGCVMAVCVAVAVAGCAKDRAAEQVDSLPSITLPDATTAPTPQSPGIAAAPTAPGGGQPSPVQPPSAPPPAIPPESPAQGTVVLETVTLGGAAVPGVPVTLMRMQPCDQANNDIPLGATEIGRWDATTGSDGRATFTAPVGCYRFRMDPPAGTDPVPEGMHTLFVTHAGQHVTGQLRFNDPVSGPECAVTRIVDDLGRHGELGELGNYVPSVSGCDGGWAVIVWDIPGDSQRIVRHGPDGWRTYVRFPHNQCWSEAVADGAPARLDIYFTAC</sequence>
<evidence type="ECO:0000256" key="2">
    <source>
        <dbReference type="SAM" id="SignalP"/>
    </source>
</evidence>
<dbReference type="AlphaFoldDB" id="A0A366E2K2"/>
<dbReference type="RefSeq" id="WP_228790845.1">
    <property type="nucleotide sequence ID" value="NZ_CP107943.1"/>
</dbReference>
<proteinExistence type="predicted"/>
<protein>
    <recommendedName>
        <fullName evidence="5">Carboxypeptidase family protein</fullName>
    </recommendedName>
</protein>
<keyword evidence="4" id="KW-1185">Reference proteome</keyword>
<dbReference type="EMBL" id="QNRE01000001">
    <property type="protein sequence ID" value="RBO96601.1"/>
    <property type="molecule type" value="Genomic_DNA"/>
</dbReference>
<dbReference type="PROSITE" id="PS51257">
    <property type="entry name" value="PROKAR_LIPOPROTEIN"/>
    <property type="match status" value="1"/>
</dbReference>
<accession>A0A366E2K2</accession>
<feature type="chain" id="PRO_5039034965" description="Carboxypeptidase family protein" evidence="2">
    <location>
        <begin position="22"/>
        <end position="276"/>
    </location>
</feature>
<evidence type="ECO:0000313" key="3">
    <source>
        <dbReference type="EMBL" id="RBO96601.1"/>
    </source>
</evidence>
<evidence type="ECO:0000313" key="4">
    <source>
        <dbReference type="Proteomes" id="UP000252586"/>
    </source>
</evidence>
<name>A0A366E2K2_9NOCA</name>
<evidence type="ECO:0008006" key="5">
    <source>
        <dbReference type="Google" id="ProtNLM"/>
    </source>
</evidence>
<feature type="signal peptide" evidence="2">
    <location>
        <begin position="1"/>
        <end position="21"/>
    </location>
</feature>
<comment type="caution">
    <text evidence="3">The sequence shown here is derived from an EMBL/GenBank/DDBJ whole genome shotgun (WGS) entry which is preliminary data.</text>
</comment>